<evidence type="ECO:0000313" key="2">
    <source>
        <dbReference type="EMBL" id="PAU79432.1"/>
    </source>
</evidence>
<feature type="transmembrane region" description="Helical" evidence="1">
    <location>
        <begin position="202"/>
        <end position="220"/>
    </location>
</feature>
<name>A0A2A2F499_9GAMM</name>
<proteinExistence type="predicted"/>
<feature type="transmembrane region" description="Helical" evidence="1">
    <location>
        <begin position="54"/>
        <end position="78"/>
    </location>
</feature>
<gene>
    <name evidence="2" type="ORF">CK498_03440</name>
</gene>
<keyword evidence="1" id="KW-0472">Membrane</keyword>
<organism evidence="2 3">
    <name type="scientific">Halomonas salipaludis</name>
    <dbReference type="NCBI Taxonomy" id="2032625"/>
    <lineage>
        <taxon>Bacteria</taxon>
        <taxon>Pseudomonadati</taxon>
        <taxon>Pseudomonadota</taxon>
        <taxon>Gammaproteobacteria</taxon>
        <taxon>Oceanospirillales</taxon>
        <taxon>Halomonadaceae</taxon>
        <taxon>Halomonas</taxon>
    </lineage>
</organism>
<evidence type="ECO:0000313" key="3">
    <source>
        <dbReference type="Proteomes" id="UP000217771"/>
    </source>
</evidence>
<feature type="transmembrane region" description="Helical" evidence="1">
    <location>
        <begin position="90"/>
        <end position="109"/>
    </location>
</feature>
<dbReference type="RefSeq" id="WP_095619442.1">
    <property type="nucleotide sequence ID" value="NZ_NSKB01000001.1"/>
</dbReference>
<sequence>MSSLWETFIDCMKEPFNRPTPSEIVSRHQPINDPSFMLLLAMLRSLSPRPKKKLGFLAWHTIIVLISLAIVMTSLWLFGNWIMSLPGANVALIMYVVFLYLYAIWMMLVPIWQGMSAIIDPCNDLMQEQDRRLAKSVQMIAKLDSMDFPNARLRLKYLTSFMNRLYRQQQVVRGIIIGSPILGLLIDHLARADWDQLFDTPLMLYPACFMVGILIGWMRMSSVLRELSDLQFALAHCRHTEQQFEGGHASENSQ</sequence>
<dbReference type="Proteomes" id="UP000217771">
    <property type="component" value="Unassembled WGS sequence"/>
</dbReference>
<keyword evidence="1" id="KW-1133">Transmembrane helix</keyword>
<keyword evidence="1" id="KW-0812">Transmembrane</keyword>
<feature type="transmembrane region" description="Helical" evidence="1">
    <location>
        <begin position="171"/>
        <end position="190"/>
    </location>
</feature>
<evidence type="ECO:0000256" key="1">
    <source>
        <dbReference type="SAM" id="Phobius"/>
    </source>
</evidence>
<keyword evidence="3" id="KW-1185">Reference proteome</keyword>
<protein>
    <submittedName>
        <fullName evidence="2">Uncharacterized protein</fullName>
    </submittedName>
</protein>
<comment type="caution">
    <text evidence="2">The sequence shown here is derived from an EMBL/GenBank/DDBJ whole genome shotgun (WGS) entry which is preliminary data.</text>
</comment>
<dbReference type="EMBL" id="NSKB01000001">
    <property type="protein sequence ID" value="PAU79432.1"/>
    <property type="molecule type" value="Genomic_DNA"/>
</dbReference>
<dbReference type="AlphaFoldDB" id="A0A2A2F499"/>
<reference evidence="2 3" key="1">
    <citation type="submission" date="2017-08" db="EMBL/GenBank/DDBJ databases">
        <title>Halomonas alkalisoli sp. nov., isolated from saline alkaline soil.</title>
        <authorList>
            <person name="Wang D."/>
            <person name="Zhang G."/>
        </authorList>
    </citation>
    <scope>NUCLEOTIDE SEQUENCE [LARGE SCALE GENOMIC DNA]</scope>
    <source>
        <strain evidence="2 3">WRN001</strain>
    </source>
</reference>
<accession>A0A2A2F499</accession>